<dbReference type="SUPFAM" id="SSF56112">
    <property type="entry name" value="Protein kinase-like (PK-like)"/>
    <property type="match status" value="1"/>
</dbReference>
<dbReference type="InterPro" id="IPR017441">
    <property type="entry name" value="Protein_kinase_ATP_BS"/>
</dbReference>
<dbReference type="Gene3D" id="3.30.200.20">
    <property type="entry name" value="Phosphorylase Kinase, domain 1"/>
    <property type="match status" value="1"/>
</dbReference>
<feature type="compositionally biased region" description="Basic and acidic residues" evidence="11">
    <location>
        <begin position="624"/>
        <end position="634"/>
    </location>
</feature>
<evidence type="ECO:0000256" key="9">
    <source>
        <dbReference type="ARBA" id="ARBA00048679"/>
    </source>
</evidence>
<keyword evidence="12" id="KW-1133">Transmembrane helix</keyword>
<dbReference type="KEGG" id="cgrn:4412665_00581"/>
<evidence type="ECO:0000256" key="2">
    <source>
        <dbReference type="ARBA" id="ARBA00022527"/>
    </source>
</evidence>
<dbReference type="SUPFAM" id="SSF54184">
    <property type="entry name" value="Penicillin-binding protein 2x (pbp-2x), c-terminal domain"/>
    <property type="match status" value="1"/>
</dbReference>
<evidence type="ECO:0000256" key="11">
    <source>
        <dbReference type="SAM" id="MobiDB-lite"/>
    </source>
</evidence>
<feature type="domain" description="PASTA" evidence="14">
    <location>
        <begin position="522"/>
        <end position="586"/>
    </location>
</feature>
<dbReference type="FunFam" id="3.30.200.20:FF:000035">
    <property type="entry name" value="Serine/threonine protein kinase Stk1"/>
    <property type="match status" value="1"/>
</dbReference>
<evidence type="ECO:0000313" key="16">
    <source>
        <dbReference type="Proteomes" id="UP000215332"/>
    </source>
</evidence>
<dbReference type="Gene3D" id="1.10.510.10">
    <property type="entry name" value="Transferase(Phosphotransferase) domain 1"/>
    <property type="match status" value="1"/>
</dbReference>
<evidence type="ECO:0000256" key="8">
    <source>
        <dbReference type="ARBA" id="ARBA00047899"/>
    </source>
</evidence>
<reference evidence="15 16" key="1">
    <citation type="submission" date="2017-06" db="EMBL/GenBank/DDBJ databases">
        <authorList>
            <consortium name="Pathogen Informatics"/>
        </authorList>
    </citation>
    <scope>NUCLEOTIDE SEQUENCE [LARGE SCALE GENOMIC DNA]</scope>
    <source>
        <strain evidence="15 16">NCTC11865</strain>
    </source>
</reference>
<dbReference type="SMART" id="SM00740">
    <property type="entry name" value="PASTA"/>
    <property type="match status" value="3"/>
</dbReference>
<dbReference type="Pfam" id="PF03793">
    <property type="entry name" value="PASTA"/>
    <property type="match status" value="3"/>
</dbReference>
<accession>A0A239W9U4</accession>
<dbReference type="InterPro" id="IPR000719">
    <property type="entry name" value="Prot_kinase_dom"/>
</dbReference>
<dbReference type="EMBL" id="LT906441">
    <property type="protein sequence ID" value="SNV31287.1"/>
    <property type="molecule type" value="Genomic_DNA"/>
</dbReference>
<feature type="region of interest" description="Disordered" evidence="11">
    <location>
        <begin position="478"/>
        <end position="634"/>
    </location>
</feature>
<dbReference type="GO" id="GO:0005524">
    <property type="term" value="F:ATP binding"/>
    <property type="evidence" value="ECO:0007669"/>
    <property type="project" value="UniProtKB-UniRule"/>
</dbReference>
<keyword evidence="3 15" id="KW-0808">Transferase</keyword>
<evidence type="ECO:0000256" key="10">
    <source>
        <dbReference type="PROSITE-ProRule" id="PRU10141"/>
    </source>
</evidence>
<evidence type="ECO:0000313" key="15">
    <source>
        <dbReference type="EMBL" id="SNV31287.1"/>
    </source>
</evidence>
<evidence type="ECO:0000256" key="5">
    <source>
        <dbReference type="ARBA" id="ARBA00022741"/>
    </source>
</evidence>
<evidence type="ECO:0000256" key="7">
    <source>
        <dbReference type="ARBA" id="ARBA00022840"/>
    </source>
</evidence>
<dbReference type="Gene3D" id="3.30.10.20">
    <property type="match status" value="3"/>
</dbReference>
<keyword evidence="5 10" id="KW-0547">Nucleotide-binding</keyword>
<sequence length="634" mass="67427">MSDSTTWLGDRYELLDIIGRGGMAEVWQARDHRLGRLVAVKRLRVDLASDSTFQARFQREAQSAAGLNHPNIVAVYDTGETTDPTTHMPVPYIVMELVEGHTLREVLRDGRKILPERALEFCVGVLNALAYSHAAGIVHRDIKPANVMLTRNGSIKVMDFGIARAVADTSATMTQTAAVIGTAQYLSPEQARGETVDNRADIYATGCLLYELLVGRPPFVGDSPVSVAYQHVREVPSPPSTLDPEVTPAMDAVTLKALAKDPEHRYPTATQMREDLERVLTGATPQALLESNEDASPDDQATLLVPAVTAEESPTRALTSTPAHAAPGEPVGDDVANEDETKPRKKWPIILAIVLVLAAAGTGFALWHAHRSGPPAPSPTPQVKMVKVPAVKGLSKDGAISTLKNAGLTAEVKHTKSDRDTANQVLKQNPEAGKSVPMGTTVTITVNDGPGQHTVPGNLIGLKEGDARQALKDAGFGDGEIQVQDDDPKSEDPDARLGTVTDVWPSPGSKVDDGTTVTLTLATGKSTVPDVKGQPRSQAEANLKDAGFAVAASPGNASRSDKVESQSPSAGSVLNRGETVTLNFPKPQSDNVQPTEQPSTPDRSTEPTTPDQPSQTDQPSEPTKPSEEGDPTER</sequence>
<dbReference type="InterPro" id="IPR008271">
    <property type="entry name" value="Ser/Thr_kinase_AS"/>
</dbReference>
<dbReference type="PANTHER" id="PTHR43289:SF6">
    <property type="entry name" value="SERINE_THREONINE-PROTEIN KINASE NEKL-3"/>
    <property type="match status" value="1"/>
</dbReference>
<dbReference type="CDD" id="cd14014">
    <property type="entry name" value="STKc_PknB_like"/>
    <property type="match status" value="1"/>
</dbReference>
<evidence type="ECO:0000256" key="3">
    <source>
        <dbReference type="ARBA" id="ARBA00022679"/>
    </source>
</evidence>
<evidence type="ECO:0000256" key="12">
    <source>
        <dbReference type="SAM" id="Phobius"/>
    </source>
</evidence>
<dbReference type="AlphaFoldDB" id="A0A239W9U4"/>
<feature type="domain" description="PASTA" evidence="14">
    <location>
        <begin position="454"/>
        <end position="521"/>
    </location>
</feature>
<keyword evidence="4" id="KW-0677">Repeat</keyword>
<dbReference type="PROSITE" id="PS00107">
    <property type="entry name" value="PROTEIN_KINASE_ATP"/>
    <property type="match status" value="1"/>
</dbReference>
<feature type="domain" description="PASTA" evidence="14">
    <location>
        <begin position="380"/>
        <end position="448"/>
    </location>
</feature>
<comment type="catalytic activity">
    <reaction evidence="9">
        <text>L-seryl-[protein] + ATP = O-phospho-L-seryl-[protein] + ADP + H(+)</text>
        <dbReference type="Rhea" id="RHEA:17989"/>
        <dbReference type="Rhea" id="RHEA-COMP:9863"/>
        <dbReference type="Rhea" id="RHEA-COMP:11604"/>
        <dbReference type="ChEBI" id="CHEBI:15378"/>
        <dbReference type="ChEBI" id="CHEBI:29999"/>
        <dbReference type="ChEBI" id="CHEBI:30616"/>
        <dbReference type="ChEBI" id="CHEBI:83421"/>
        <dbReference type="ChEBI" id="CHEBI:456216"/>
        <dbReference type="EC" id="2.7.11.1"/>
    </reaction>
</comment>
<keyword evidence="12" id="KW-0812">Transmembrane</keyword>
<proteinExistence type="predicted"/>
<dbReference type="CDD" id="cd06577">
    <property type="entry name" value="PASTA_pknB"/>
    <property type="match status" value="3"/>
</dbReference>
<feature type="domain" description="Protein kinase" evidence="13">
    <location>
        <begin position="12"/>
        <end position="280"/>
    </location>
</feature>
<name>A0A239W9U4_9ACTN</name>
<evidence type="ECO:0000256" key="1">
    <source>
        <dbReference type="ARBA" id="ARBA00012513"/>
    </source>
</evidence>
<dbReference type="GO" id="GO:0045717">
    <property type="term" value="P:negative regulation of fatty acid biosynthetic process"/>
    <property type="evidence" value="ECO:0007669"/>
    <property type="project" value="UniProtKB-ARBA"/>
</dbReference>
<feature type="binding site" evidence="10">
    <location>
        <position position="41"/>
    </location>
    <ligand>
        <name>ATP</name>
        <dbReference type="ChEBI" id="CHEBI:30616"/>
    </ligand>
</feature>
<dbReference type="EC" id="2.7.11.1" evidence="1"/>
<dbReference type="GO" id="GO:0106310">
    <property type="term" value="F:protein serine kinase activity"/>
    <property type="evidence" value="ECO:0007669"/>
    <property type="project" value="RHEA"/>
</dbReference>
<organism evidence="15 16">
    <name type="scientific">Cutibacterium granulosum</name>
    <dbReference type="NCBI Taxonomy" id="33011"/>
    <lineage>
        <taxon>Bacteria</taxon>
        <taxon>Bacillati</taxon>
        <taxon>Actinomycetota</taxon>
        <taxon>Actinomycetes</taxon>
        <taxon>Propionibacteriales</taxon>
        <taxon>Propionibacteriaceae</taxon>
        <taxon>Cutibacterium</taxon>
    </lineage>
</organism>
<feature type="transmembrane region" description="Helical" evidence="12">
    <location>
        <begin position="349"/>
        <end position="369"/>
    </location>
</feature>
<evidence type="ECO:0000256" key="6">
    <source>
        <dbReference type="ARBA" id="ARBA00022777"/>
    </source>
</evidence>
<dbReference type="PROSITE" id="PS50011">
    <property type="entry name" value="PROTEIN_KINASE_DOM"/>
    <property type="match status" value="1"/>
</dbReference>
<dbReference type="InterPro" id="IPR005543">
    <property type="entry name" value="PASTA_dom"/>
</dbReference>
<dbReference type="Pfam" id="PF00069">
    <property type="entry name" value="Pkinase"/>
    <property type="match status" value="1"/>
</dbReference>
<dbReference type="InterPro" id="IPR011009">
    <property type="entry name" value="Kinase-like_dom_sf"/>
</dbReference>
<dbReference type="PROSITE" id="PS51178">
    <property type="entry name" value="PASTA"/>
    <property type="match status" value="3"/>
</dbReference>
<dbReference type="eggNOG" id="COG0515">
    <property type="taxonomic scope" value="Bacteria"/>
</dbReference>
<dbReference type="RefSeq" id="WP_021105904.1">
    <property type="nucleotide sequence ID" value="NZ_LT906441.1"/>
</dbReference>
<evidence type="ECO:0000256" key="4">
    <source>
        <dbReference type="ARBA" id="ARBA00022737"/>
    </source>
</evidence>
<dbReference type="Proteomes" id="UP000215332">
    <property type="component" value="Chromosome 1"/>
</dbReference>
<dbReference type="FunFam" id="1.10.510.10:FF:000021">
    <property type="entry name" value="Serine/threonine protein kinase"/>
    <property type="match status" value="1"/>
</dbReference>
<keyword evidence="12" id="KW-0472">Membrane</keyword>
<evidence type="ECO:0000259" key="13">
    <source>
        <dbReference type="PROSITE" id="PS50011"/>
    </source>
</evidence>
<dbReference type="GO" id="GO:0004674">
    <property type="term" value="F:protein serine/threonine kinase activity"/>
    <property type="evidence" value="ECO:0007669"/>
    <property type="project" value="UniProtKB-KW"/>
</dbReference>
<feature type="region of interest" description="Disordered" evidence="11">
    <location>
        <begin position="309"/>
        <end position="340"/>
    </location>
</feature>
<dbReference type="PROSITE" id="PS00108">
    <property type="entry name" value="PROTEIN_KINASE_ST"/>
    <property type="match status" value="1"/>
</dbReference>
<keyword evidence="2" id="KW-0723">Serine/threonine-protein kinase</keyword>
<feature type="compositionally biased region" description="Basic and acidic residues" evidence="11">
    <location>
        <begin position="486"/>
        <end position="495"/>
    </location>
</feature>
<keyword evidence="6 15" id="KW-0418">Kinase</keyword>
<comment type="catalytic activity">
    <reaction evidence="8">
        <text>L-threonyl-[protein] + ATP = O-phospho-L-threonyl-[protein] + ADP + H(+)</text>
        <dbReference type="Rhea" id="RHEA:46608"/>
        <dbReference type="Rhea" id="RHEA-COMP:11060"/>
        <dbReference type="Rhea" id="RHEA-COMP:11605"/>
        <dbReference type="ChEBI" id="CHEBI:15378"/>
        <dbReference type="ChEBI" id="CHEBI:30013"/>
        <dbReference type="ChEBI" id="CHEBI:30616"/>
        <dbReference type="ChEBI" id="CHEBI:61977"/>
        <dbReference type="ChEBI" id="CHEBI:456216"/>
        <dbReference type="EC" id="2.7.11.1"/>
    </reaction>
</comment>
<dbReference type="PANTHER" id="PTHR43289">
    <property type="entry name" value="MITOGEN-ACTIVATED PROTEIN KINASE KINASE KINASE 20-RELATED"/>
    <property type="match status" value="1"/>
</dbReference>
<dbReference type="SMART" id="SM00220">
    <property type="entry name" value="S_TKc"/>
    <property type="match status" value="1"/>
</dbReference>
<gene>
    <name evidence="15" type="primary">pknB_2</name>
    <name evidence="15" type="ORF">SAMEA4412665_00581</name>
</gene>
<keyword evidence="7 10" id="KW-0067">ATP-binding</keyword>
<dbReference type="NCBIfam" id="NF033483">
    <property type="entry name" value="PknB_PASTA_kin"/>
    <property type="match status" value="1"/>
</dbReference>
<evidence type="ECO:0000259" key="14">
    <source>
        <dbReference type="PROSITE" id="PS51178"/>
    </source>
</evidence>
<feature type="compositionally biased region" description="Polar residues" evidence="11">
    <location>
        <begin position="515"/>
        <end position="526"/>
    </location>
</feature>
<feature type="compositionally biased region" description="Polar residues" evidence="11">
    <location>
        <begin position="565"/>
        <end position="623"/>
    </location>
</feature>
<protein>
    <recommendedName>
        <fullName evidence="1">non-specific serine/threonine protein kinase</fullName>
        <ecNumber evidence="1">2.7.11.1</ecNumber>
    </recommendedName>
</protein>